<accession>A0ABT1J450</accession>
<dbReference type="Proteomes" id="UP001206483">
    <property type="component" value="Unassembled WGS sequence"/>
</dbReference>
<protein>
    <submittedName>
        <fullName evidence="1">Uncharacterized protein</fullName>
    </submittedName>
</protein>
<evidence type="ECO:0000313" key="1">
    <source>
        <dbReference type="EMBL" id="MCP2312201.1"/>
    </source>
</evidence>
<name>A0ABT1J450_9ACTN</name>
<proteinExistence type="predicted"/>
<reference evidence="1 2" key="1">
    <citation type="submission" date="2022-06" db="EMBL/GenBank/DDBJ databases">
        <title>Sequencing the genomes of 1000 actinobacteria strains.</title>
        <authorList>
            <person name="Klenk H.-P."/>
        </authorList>
    </citation>
    <scope>NUCLEOTIDE SEQUENCE [LARGE SCALE GENOMIC DNA]</scope>
    <source>
        <strain evidence="1 2">DSM 41656</strain>
    </source>
</reference>
<sequence>MRVPGGRPRCGVPRRADLAAVVFPFAQFPAPLVVRPTVQRPTPLMTTDSAMDKELHP</sequence>
<organism evidence="1 2">
    <name type="scientific">Kitasatospora paracochleata</name>
    <dbReference type="NCBI Taxonomy" id="58354"/>
    <lineage>
        <taxon>Bacteria</taxon>
        <taxon>Bacillati</taxon>
        <taxon>Actinomycetota</taxon>
        <taxon>Actinomycetes</taxon>
        <taxon>Kitasatosporales</taxon>
        <taxon>Streptomycetaceae</taxon>
        <taxon>Kitasatospora</taxon>
    </lineage>
</organism>
<keyword evidence="2" id="KW-1185">Reference proteome</keyword>
<evidence type="ECO:0000313" key="2">
    <source>
        <dbReference type="Proteomes" id="UP001206483"/>
    </source>
</evidence>
<comment type="caution">
    <text evidence="1">The sequence shown here is derived from an EMBL/GenBank/DDBJ whole genome shotgun (WGS) entry which is preliminary data.</text>
</comment>
<dbReference type="EMBL" id="JAMZDX010000005">
    <property type="protein sequence ID" value="MCP2312201.1"/>
    <property type="molecule type" value="Genomic_DNA"/>
</dbReference>
<gene>
    <name evidence="1" type="ORF">FHR36_005367</name>
</gene>